<accession>A0A146K6F6</accession>
<evidence type="ECO:0000313" key="5">
    <source>
        <dbReference type="EMBL" id="JAP91504.1"/>
    </source>
</evidence>
<feature type="domain" description="PPPDE" evidence="4">
    <location>
        <begin position="1"/>
        <end position="126"/>
    </location>
</feature>
<evidence type="ECO:0000256" key="3">
    <source>
        <dbReference type="ARBA" id="ARBA00022801"/>
    </source>
</evidence>
<reference evidence="5" key="1">
    <citation type="submission" date="2015-07" db="EMBL/GenBank/DDBJ databases">
        <title>Adaptation to a free-living lifestyle via gene acquisitions in the diplomonad Trepomonas sp. PC1.</title>
        <authorList>
            <person name="Xu F."/>
            <person name="Jerlstrom-Hultqvist J."/>
            <person name="Kolisko M."/>
            <person name="Simpson A.G.B."/>
            <person name="Roger A.J."/>
            <person name="Svard S.G."/>
            <person name="Andersson J.O."/>
        </authorList>
    </citation>
    <scope>NUCLEOTIDE SEQUENCE</scope>
    <source>
        <strain evidence="5">PC1</strain>
    </source>
</reference>
<evidence type="ECO:0000256" key="1">
    <source>
        <dbReference type="ARBA" id="ARBA00008140"/>
    </source>
</evidence>
<keyword evidence="2" id="KW-0645">Protease</keyword>
<evidence type="ECO:0000259" key="4">
    <source>
        <dbReference type="PROSITE" id="PS51858"/>
    </source>
</evidence>
<proteinExistence type="inferred from homology"/>
<name>A0A146K6F6_9EUKA</name>
<dbReference type="GO" id="GO:0006508">
    <property type="term" value="P:proteolysis"/>
    <property type="evidence" value="ECO:0007669"/>
    <property type="project" value="UniProtKB-KW"/>
</dbReference>
<dbReference type="AlphaFoldDB" id="A0A146K6F6"/>
<evidence type="ECO:0000256" key="2">
    <source>
        <dbReference type="ARBA" id="ARBA00022670"/>
    </source>
</evidence>
<keyword evidence="3" id="KW-0378">Hydrolase</keyword>
<dbReference type="InterPro" id="IPR042266">
    <property type="entry name" value="PPPDE_sf"/>
</dbReference>
<sequence>ELKLFDITEKLITIANRSQKDVKFDKIIHSCVCVNGIDFYYANDICIAYQDCSIYGKATSSQLIGQTTKSMKDILIFVQSQEKFKAINYDPLSNDCNNFTNDFLMFLLNTTYEFEPAKRELVPILMEFLKDLIIFSPTPKYNPLPHDQRLNDMYVVEAKTNQILISEITAYDSLNAITKDPNVFQELFKIVQAHQQQKFDFQFTDFHLINEEIQNHQLVLALLCLTKTMIPQNLFPLKLPNNDEQHIRYCQNFFANCPEDARLNVYEYFTILVGDDVHHERAMMSFARCLGYKQIRKINITEYLIQALAKQHQQYQQTQEKELRTCANITAAALGRVLLTIKDWDIEAYQKYVQIIQEKIPTMIATKGAKYLDELRIMIQDSVEEESDIME</sequence>
<comment type="similarity">
    <text evidence="1">Belongs to the DeSI family.</text>
</comment>
<dbReference type="Gene3D" id="3.90.1720.30">
    <property type="entry name" value="PPPDE domains"/>
    <property type="match status" value="1"/>
</dbReference>
<dbReference type="PROSITE" id="PS51858">
    <property type="entry name" value="PPPDE"/>
    <property type="match status" value="1"/>
</dbReference>
<protein>
    <submittedName>
        <fullName evidence="5">PPPDE peptidase domain-containing protein</fullName>
    </submittedName>
</protein>
<gene>
    <name evidence="5" type="ORF">TPC1_16869</name>
</gene>
<dbReference type="InterPro" id="IPR008580">
    <property type="entry name" value="PPPDE_dom"/>
</dbReference>
<dbReference type="GO" id="GO:0008233">
    <property type="term" value="F:peptidase activity"/>
    <property type="evidence" value="ECO:0007669"/>
    <property type="project" value="UniProtKB-KW"/>
</dbReference>
<dbReference type="EMBL" id="GDID01005102">
    <property type="protein sequence ID" value="JAP91504.1"/>
    <property type="molecule type" value="Transcribed_RNA"/>
</dbReference>
<organism evidence="5">
    <name type="scientific">Trepomonas sp. PC1</name>
    <dbReference type="NCBI Taxonomy" id="1076344"/>
    <lineage>
        <taxon>Eukaryota</taxon>
        <taxon>Metamonada</taxon>
        <taxon>Diplomonadida</taxon>
        <taxon>Hexamitidae</taxon>
        <taxon>Hexamitinae</taxon>
        <taxon>Trepomonas</taxon>
    </lineage>
</organism>
<feature type="non-terminal residue" evidence="5">
    <location>
        <position position="1"/>
    </location>
</feature>